<comment type="caution">
    <text evidence="2">The sequence shown here is derived from an EMBL/GenBank/DDBJ whole genome shotgun (WGS) entry which is preliminary data.</text>
</comment>
<dbReference type="EMBL" id="JANBUO010000118">
    <property type="protein sequence ID" value="KAJ2807322.1"/>
    <property type="molecule type" value="Genomic_DNA"/>
</dbReference>
<dbReference type="OrthoDB" id="5704903at2759"/>
<dbReference type="Proteomes" id="UP001140094">
    <property type="component" value="Unassembled WGS sequence"/>
</dbReference>
<protein>
    <submittedName>
        <fullName evidence="2">Uncharacterized protein</fullName>
    </submittedName>
</protein>
<feature type="region of interest" description="Disordered" evidence="1">
    <location>
        <begin position="112"/>
        <end position="203"/>
    </location>
</feature>
<feature type="compositionally biased region" description="Basic and acidic residues" evidence="1">
    <location>
        <begin position="155"/>
        <end position="164"/>
    </location>
</feature>
<feature type="compositionally biased region" description="Acidic residues" evidence="1">
    <location>
        <begin position="194"/>
        <end position="203"/>
    </location>
</feature>
<feature type="compositionally biased region" description="Low complexity" evidence="1">
    <location>
        <begin position="122"/>
        <end position="136"/>
    </location>
</feature>
<keyword evidence="3" id="KW-1185">Reference proteome</keyword>
<accession>A0A9W8LV09</accession>
<feature type="compositionally biased region" description="Polar residues" evidence="1">
    <location>
        <begin position="137"/>
        <end position="150"/>
    </location>
</feature>
<reference evidence="2" key="1">
    <citation type="submission" date="2022-07" db="EMBL/GenBank/DDBJ databases">
        <title>Phylogenomic reconstructions and comparative analyses of Kickxellomycotina fungi.</title>
        <authorList>
            <person name="Reynolds N.K."/>
            <person name="Stajich J.E."/>
            <person name="Barry K."/>
            <person name="Grigoriev I.V."/>
            <person name="Crous P."/>
            <person name="Smith M.E."/>
        </authorList>
    </citation>
    <scope>NUCLEOTIDE SEQUENCE</scope>
    <source>
        <strain evidence="2">NRRL 1565</strain>
    </source>
</reference>
<organism evidence="2 3">
    <name type="scientific">Coemansia guatemalensis</name>
    <dbReference type="NCBI Taxonomy" id="2761395"/>
    <lineage>
        <taxon>Eukaryota</taxon>
        <taxon>Fungi</taxon>
        <taxon>Fungi incertae sedis</taxon>
        <taxon>Zoopagomycota</taxon>
        <taxon>Kickxellomycotina</taxon>
        <taxon>Kickxellomycetes</taxon>
        <taxon>Kickxellales</taxon>
        <taxon>Kickxellaceae</taxon>
        <taxon>Coemansia</taxon>
    </lineage>
</organism>
<evidence type="ECO:0000313" key="3">
    <source>
        <dbReference type="Proteomes" id="UP001140094"/>
    </source>
</evidence>
<name>A0A9W8LV09_9FUNG</name>
<sequence>MDMFEKMRMLANIPKGSPEACTYFLCSLDRVVQRLLLNQFPTWIREGNLGAGYAFVNTADETFQVVTRGDPRYEDFHKFLDRSVQCSLHPKIRGYVPHGNQRDERLANGFGQKKASAPENHTTSSSGRSGTSTLSGNRNRSATHRLTNIAQRGPFRADVHRTEVEDAALTGGDSVPPADAAEEEVANGPVGQDEPTDGWDGDDTWEDNYSWDKLSDYGGDAYDVRAAEVVCAKVDDTVDAPAAILPAADDRLVGPWRIPVTAETNGESLATWAELDTSALRTLVSAAVADELRAEVTPAESEI</sequence>
<evidence type="ECO:0000313" key="2">
    <source>
        <dbReference type="EMBL" id="KAJ2807322.1"/>
    </source>
</evidence>
<evidence type="ECO:0000256" key="1">
    <source>
        <dbReference type="SAM" id="MobiDB-lite"/>
    </source>
</evidence>
<gene>
    <name evidence="2" type="ORF">H4R20_001333</name>
</gene>
<proteinExistence type="predicted"/>
<dbReference type="AlphaFoldDB" id="A0A9W8LV09"/>